<accession>A0ABM8WRB7</accession>
<dbReference type="Proteomes" id="UP000701702">
    <property type="component" value="Unassembled WGS sequence"/>
</dbReference>
<gene>
    <name evidence="1" type="ORF">LMG23994_01771</name>
</gene>
<keyword evidence="2" id="KW-1185">Reference proteome</keyword>
<protein>
    <submittedName>
        <fullName evidence="1">Uncharacterized protein</fullName>
    </submittedName>
</protein>
<dbReference type="EMBL" id="CAJZAF010000007">
    <property type="protein sequence ID" value="CAG9170003.1"/>
    <property type="molecule type" value="Genomic_DNA"/>
</dbReference>
<comment type="caution">
    <text evidence="1">The sequence shown here is derived from an EMBL/GenBank/DDBJ whole genome shotgun (WGS) entry which is preliminary data.</text>
</comment>
<organism evidence="1 2">
    <name type="scientific">Cupriavidus pinatubonensis</name>
    <dbReference type="NCBI Taxonomy" id="248026"/>
    <lineage>
        <taxon>Bacteria</taxon>
        <taxon>Pseudomonadati</taxon>
        <taxon>Pseudomonadota</taxon>
        <taxon>Betaproteobacteria</taxon>
        <taxon>Burkholderiales</taxon>
        <taxon>Burkholderiaceae</taxon>
        <taxon>Cupriavidus</taxon>
    </lineage>
</organism>
<sequence>MVNADDMLLIEVALRDSRHLEVIMALDRLVILPQTEEALQSAMQDLEAVKEFINKRLPERLRTTAKTMFIEHGRVIASHFRSVLDK</sequence>
<reference evidence="1 2" key="1">
    <citation type="submission" date="2021-08" db="EMBL/GenBank/DDBJ databases">
        <authorList>
            <person name="Peeters C."/>
        </authorList>
    </citation>
    <scope>NUCLEOTIDE SEQUENCE [LARGE SCALE GENOMIC DNA]</scope>
    <source>
        <strain evidence="1 2">LMG 23994</strain>
    </source>
</reference>
<name>A0ABM8WRB7_9BURK</name>
<evidence type="ECO:0000313" key="1">
    <source>
        <dbReference type="EMBL" id="CAG9170003.1"/>
    </source>
</evidence>
<proteinExistence type="predicted"/>
<evidence type="ECO:0000313" key="2">
    <source>
        <dbReference type="Proteomes" id="UP000701702"/>
    </source>
</evidence>